<dbReference type="STRING" id="686832.A0A0C2YVV5"/>
<dbReference type="PANTHER" id="PTHR39468:SF1">
    <property type="entry name" value="MTF2-LIKE C-TERMINAL DOMAIN-CONTAINING PROTEIN"/>
    <property type="match status" value="1"/>
</dbReference>
<reference evidence="4" key="2">
    <citation type="submission" date="2015-01" db="EMBL/GenBank/DDBJ databases">
        <title>Evolutionary Origins and Diversification of the Mycorrhizal Mutualists.</title>
        <authorList>
            <consortium name="DOE Joint Genome Institute"/>
            <consortium name="Mycorrhizal Genomics Consortium"/>
            <person name="Kohler A."/>
            <person name="Kuo A."/>
            <person name="Nagy L.G."/>
            <person name="Floudas D."/>
            <person name="Copeland A."/>
            <person name="Barry K.W."/>
            <person name="Cichocki N."/>
            <person name="Veneault-Fourrey C."/>
            <person name="LaButti K."/>
            <person name="Lindquist E.A."/>
            <person name="Lipzen A."/>
            <person name="Lundell T."/>
            <person name="Morin E."/>
            <person name="Murat C."/>
            <person name="Riley R."/>
            <person name="Ohm R."/>
            <person name="Sun H."/>
            <person name="Tunlid A."/>
            <person name="Henrissat B."/>
            <person name="Grigoriev I.V."/>
            <person name="Hibbett D.S."/>
            <person name="Martin F."/>
        </authorList>
    </citation>
    <scope>NUCLEOTIDE SEQUENCE [LARGE SCALE GENOMIC DNA]</scope>
    <source>
        <strain evidence="4">h7</strain>
    </source>
</reference>
<reference evidence="3 4" key="1">
    <citation type="submission" date="2014-04" db="EMBL/GenBank/DDBJ databases">
        <authorList>
            <consortium name="DOE Joint Genome Institute"/>
            <person name="Kuo A."/>
            <person name="Gay G."/>
            <person name="Dore J."/>
            <person name="Kohler A."/>
            <person name="Nagy L.G."/>
            <person name="Floudas D."/>
            <person name="Copeland A."/>
            <person name="Barry K.W."/>
            <person name="Cichocki N."/>
            <person name="Veneault-Fourrey C."/>
            <person name="LaButti K."/>
            <person name="Lindquist E.A."/>
            <person name="Lipzen A."/>
            <person name="Lundell T."/>
            <person name="Morin E."/>
            <person name="Murat C."/>
            <person name="Sun H."/>
            <person name="Tunlid A."/>
            <person name="Henrissat B."/>
            <person name="Grigoriev I.V."/>
            <person name="Hibbett D.S."/>
            <person name="Martin F."/>
            <person name="Nordberg H.P."/>
            <person name="Cantor M.N."/>
            <person name="Hua S.X."/>
        </authorList>
    </citation>
    <scope>NUCLEOTIDE SEQUENCE [LARGE SCALE GENOMIC DNA]</scope>
    <source>
        <strain evidence="4">h7</strain>
    </source>
</reference>
<dbReference type="EMBL" id="KN831772">
    <property type="protein sequence ID" value="KIM45087.1"/>
    <property type="molecule type" value="Genomic_DNA"/>
</dbReference>
<feature type="non-terminal residue" evidence="3">
    <location>
        <position position="290"/>
    </location>
</feature>
<feature type="non-terminal residue" evidence="3">
    <location>
        <position position="1"/>
    </location>
</feature>
<feature type="region of interest" description="Disordered" evidence="1">
    <location>
        <begin position="257"/>
        <end position="290"/>
    </location>
</feature>
<organism evidence="3 4">
    <name type="scientific">Hebeloma cylindrosporum</name>
    <dbReference type="NCBI Taxonomy" id="76867"/>
    <lineage>
        <taxon>Eukaryota</taxon>
        <taxon>Fungi</taxon>
        <taxon>Dikarya</taxon>
        <taxon>Basidiomycota</taxon>
        <taxon>Agaricomycotina</taxon>
        <taxon>Agaricomycetes</taxon>
        <taxon>Agaricomycetidae</taxon>
        <taxon>Agaricales</taxon>
        <taxon>Agaricineae</taxon>
        <taxon>Hymenogastraceae</taxon>
        <taxon>Hebeloma</taxon>
    </lineage>
</organism>
<accession>A0A0C2YVV5</accession>
<keyword evidence="4" id="KW-1185">Reference proteome</keyword>
<sequence>RQTLTERESKVLTGMLDMIFNSKDAEKESLPPKATTDTDNGVGRGKVDDLIGRLRRLTRSPEKLRTRSQIAEMLDQKKEQMSYCIDDQRLLEWASREVFDESKRYAEEAQRAIEAAAKSNSKKPLPTLQSPIYPYMIAHLMQTFRDQYRDPNLALFIFEHARKLSVASYVFGCSTDAYNELIDTHWRSFKDLPGVLKSIDEMVLNGVPVNGKTRRLVDMIRRDLNENRSLDDEDEETRELWSMLTKVEQLVAPRKARWGKRSFDEWKTEPDPATDEWTFNDWDMPKEEKR</sequence>
<evidence type="ECO:0000256" key="1">
    <source>
        <dbReference type="SAM" id="MobiDB-lite"/>
    </source>
</evidence>
<feature type="domain" description="Mtf2-like C-terminal" evidence="2">
    <location>
        <begin position="71"/>
        <end position="247"/>
    </location>
</feature>
<gene>
    <name evidence="3" type="ORF">M413DRAFT_45275</name>
</gene>
<dbReference type="HOGENOM" id="CLU_039423_0_0_1"/>
<feature type="compositionally biased region" description="Basic and acidic residues" evidence="1">
    <location>
        <begin position="261"/>
        <end position="270"/>
    </location>
</feature>
<protein>
    <recommendedName>
        <fullName evidence="2">Mtf2-like C-terminal domain-containing protein</fullName>
    </recommendedName>
</protein>
<dbReference type="Pfam" id="PF19189">
    <property type="entry name" value="Mtf2"/>
    <property type="match status" value="1"/>
</dbReference>
<dbReference type="InterPro" id="IPR040009">
    <property type="entry name" value="Mtf2/C5D6.12-like"/>
</dbReference>
<proteinExistence type="predicted"/>
<dbReference type="OrthoDB" id="2444174at2759"/>
<evidence type="ECO:0000313" key="3">
    <source>
        <dbReference type="EMBL" id="KIM45087.1"/>
    </source>
</evidence>
<feature type="region of interest" description="Disordered" evidence="1">
    <location>
        <begin position="22"/>
        <end position="45"/>
    </location>
</feature>
<evidence type="ECO:0000313" key="4">
    <source>
        <dbReference type="Proteomes" id="UP000053424"/>
    </source>
</evidence>
<dbReference type="AlphaFoldDB" id="A0A0C2YVV5"/>
<dbReference type="Proteomes" id="UP000053424">
    <property type="component" value="Unassembled WGS sequence"/>
</dbReference>
<evidence type="ECO:0000259" key="2">
    <source>
        <dbReference type="Pfam" id="PF19189"/>
    </source>
</evidence>
<dbReference type="GO" id="GO:0005739">
    <property type="term" value="C:mitochondrion"/>
    <property type="evidence" value="ECO:0007669"/>
    <property type="project" value="InterPro"/>
</dbReference>
<dbReference type="PANTHER" id="PTHR39468">
    <property type="entry name" value="CHROMOSOME 7, WHOLE GENOME SHOTGUN SEQUENCE"/>
    <property type="match status" value="1"/>
</dbReference>
<name>A0A0C2YVV5_HEBCY</name>
<dbReference type="InterPro" id="IPR043837">
    <property type="entry name" value="Mtf2-like_C"/>
</dbReference>